<dbReference type="InterPro" id="IPR005702">
    <property type="entry name" value="Wzc-like_C"/>
</dbReference>
<dbReference type="InterPro" id="IPR050445">
    <property type="entry name" value="Bact_polysacc_biosynth/exp"/>
</dbReference>
<evidence type="ECO:0000313" key="7">
    <source>
        <dbReference type="EMBL" id="HFC97256.1"/>
    </source>
</evidence>
<evidence type="ECO:0000256" key="1">
    <source>
        <dbReference type="ARBA" id="ARBA00022679"/>
    </source>
</evidence>
<proteinExistence type="predicted"/>
<dbReference type="EMBL" id="DRMH01000020">
    <property type="protein sequence ID" value="HFC97256.1"/>
    <property type="molecule type" value="Genomic_DNA"/>
</dbReference>
<keyword evidence="3" id="KW-0418">Kinase</keyword>
<dbReference type="SUPFAM" id="SSF52540">
    <property type="entry name" value="P-loop containing nucleoside triphosphate hydrolases"/>
    <property type="match status" value="1"/>
</dbReference>
<evidence type="ECO:0000256" key="2">
    <source>
        <dbReference type="ARBA" id="ARBA00022741"/>
    </source>
</evidence>
<organism evidence="7">
    <name type="scientific">Thermosulfurimonas dismutans</name>
    <dbReference type="NCBI Taxonomy" id="999894"/>
    <lineage>
        <taxon>Bacteria</taxon>
        <taxon>Pseudomonadati</taxon>
        <taxon>Thermodesulfobacteriota</taxon>
        <taxon>Thermodesulfobacteria</taxon>
        <taxon>Thermodesulfobacteriales</taxon>
        <taxon>Thermodesulfobacteriaceae</taxon>
        <taxon>Thermosulfurimonas</taxon>
    </lineage>
</organism>
<dbReference type="CDD" id="cd05387">
    <property type="entry name" value="BY-kinase"/>
    <property type="match status" value="1"/>
</dbReference>
<evidence type="ECO:0000256" key="4">
    <source>
        <dbReference type="ARBA" id="ARBA00022840"/>
    </source>
</evidence>
<dbReference type="Pfam" id="PF13614">
    <property type="entry name" value="AAA_31"/>
    <property type="match status" value="1"/>
</dbReference>
<keyword evidence="4" id="KW-0067">ATP-binding</keyword>
<dbReference type="Proteomes" id="UP000886043">
    <property type="component" value="Unassembled WGS sequence"/>
</dbReference>
<keyword evidence="1" id="KW-0808">Transferase</keyword>
<dbReference type="InterPro" id="IPR027417">
    <property type="entry name" value="P-loop_NTPase"/>
</dbReference>
<accession>A0A7C3CJU1</accession>
<evidence type="ECO:0000256" key="3">
    <source>
        <dbReference type="ARBA" id="ARBA00022777"/>
    </source>
</evidence>
<sequence>MMSRIKKALEKAEEARREIVELTRRGGGVRKEVRPEYVQTRVVPVDPEVLRRNKVFGFFEEDALTEQLKILHTRVLDRMEKLGGNALLVTSALPGEGKTLTAINLGLSMAREFDRTVLLVDANLKNPSVHTYLGLPAEKGLAHVLLREAEIPEVLINPNLPRFVVMPAGRTLTGSAEVLGSPYAEGIFEEIKTRYPERLIIFDAPSLQTADPLVLADYVDGVLLVVEAERTTEDQFRSALEMLQEKPLVGVVMNKFRF</sequence>
<name>A0A7C3CJU1_9BACT</name>
<keyword evidence="5" id="KW-0829">Tyrosine-protein kinase</keyword>
<gene>
    <name evidence="7" type="ORF">ENJ40_02195</name>
</gene>
<dbReference type="InterPro" id="IPR025669">
    <property type="entry name" value="AAA_dom"/>
</dbReference>
<keyword evidence="2" id="KW-0547">Nucleotide-binding</keyword>
<dbReference type="PANTHER" id="PTHR32309">
    <property type="entry name" value="TYROSINE-PROTEIN KINASE"/>
    <property type="match status" value="1"/>
</dbReference>
<comment type="caution">
    <text evidence="7">The sequence shown here is derived from an EMBL/GenBank/DDBJ whole genome shotgun (WGS) entry which is preliminary data.</text>
</comment>
<reference evidence="7" key="1">
    <citation type="journal article" date="2020" name="mSystems">
        <title>Genome- and Community-Level Interaction Insights into Carbon Utilization and Element Cycling Functions of Hydrothermarchaeota in Hydrothermal Sediment.</title>
        <authorList>
            <person name="Zhou Z."/>
            <person name="Liu Y."/>
            <person name="Xu W."/>
            <person name="Pan J."/>
            <person name="Luo Z.H."/>
            <person name="Li M."/>
        </authorList>
    </citation>
    <scope>NUCLEOTIDE SEQUENCE [LARGE SCALE GENOMIC DNA]</scope>
    <source>
        <strain evidence="7">HyVt-483</strain>
    </source>
</reference>
<evidence type="ECO:0000259" key="6">
    <source>
        <dbReference type="Pfam" id="PF13614"/>
    </source>
</evidence>
<feature type="domain" description="AAA" evidence="6">
    <location>
        <begin position="95"/>
        <end position="219"/>
    </location>
</feature>
<dbReference type="AlphaFoldDB" id="A0A7C3CJU1"/>
<dbReference type="Gene3D" id="3.40.50.300">
    <property type="entry name" value="P-loop containing nucleotide triphosphate hydrolases"/>
    <property type="match status" value="1"/>
</dbReference>
<evidence type="ECO:0000256" key="5">
    <source>
        <dbReference type="ARBA" id="ARBA00023137"/>
    </source>
</evidence>
<protein>
    <submittedName>
        <fullName evidence="7">Exopolysaccharide biosynthesis protein</fullName>
    </submittedName>
</protein>
<dbReference type="PANTHER" id="PTHR32309:SF31">
    <property type="entry name" value="CAPSULAR EXOPOLYSACCHARIDE FAMILY"/>
    <property type="match status" value="1"/>
</dbReference>